<comment type="caution">
    <text evidence="4">The sequence shown here is derived from an EMBL/GenBank/DDBJ whole genome shotgun (WGS) entry which is preliminary data.</text>
</comment>
<evidence type="ECO:0000256" key="2">
    <source>
        <dbReference type="ARBA" id="ARBA00022729"/>
    </source>
</evidence>
<dbReference type="Gene3D" id="3.30.910.20">
    <property type="entry name" value="Skp domain"/>
    <property type="match status" value="1"/>
</dbReference>
<dbReference type="AlphaFoldDB" id="A0A0F9AKC3"/>
<accession>A0A0F9AKC3</accession>
<sequence>MKRTISVFAVLSVLVLAAVAPAEQGQTGQTGQTGQNGKIGYVDLQRAMNMSEHGKNVKLELEGMVKEKTQMVEKLARERDAMQQDLEKNRMVMSEAAVRDKLDQIKKIDRSAERMIEESNEELGKVQRDKEIGILKDLDAIITEIGLEGEYTVIIPAEMVLYAPE</sequence>
<keyword evidence="2" id="KW-0732">Signal</keyword>
<organism evidence="4">
    <name type="scientific">marine sediment metagenome</name>
    <dbReference type="NCBI Taxonomy" id="412755"/>
    <lineage>
        <taxon>unclassified sequences</taxon>
        <taxon>metagenomes</taxon>
        <taxon>ecological metagenomes</taxon>
    </lineage>
</organism>
<feature type="non-terminal residue" evidence="4">
    <location>
        <position position="165"/>
    </location>
</feature>
<proteinExistence type="inferred from homology"/>
<evidence type="ECO:0000256" key="1">
    <source>
        <dbReference type="ARBA" id="ARBA00009091"/>
    </source>
</evidence>
<reference evidence="4" key="1">
    <citation type="journal article" date="2015" name="Nature">
        <title>Complex archaea that bridge the gap between prokaryotes and eukaryotes.</title>
        <authorList>
            <person name="Spang A."/>
            <person name="Saw J.H."/>
            <person name="Jorgensen S.L."/>
            <person name="Zaremba-Niedzwiedzka K."/>
            <person name="Martijn J."/>
            <person name="Lind A.E."/>
            <person name="van Eijk R."/>
            <person name="Schleper C."/>
            <person name="Guy L."/>
            <person name="Ettema T.J."/>
        </authorList>
    </citation>
    <scope>NUCLEOTIDE SEQUENCE</scope>
</reference>
<name>A0A0F9AKC3_9ZZZZ</name>
<dbReference type="SMART" id="SM00935">
    <property type="entry name" value="OmpH"/>
    <property type="match status" value="1"/>
</dbReference>
<gene>
    <name evidence="4" type="ORF">LCGC14_2562100</name>
</gene>
<comment type="similarity">
    <text evidence="1">Belongs to the Skp family.</text>
</comment>
<keyword evidence="3" id="KW-0175">Coiled coil</keyword>
<protein>
    <recommendedName>
        <fullName evidence="5">OmpH family outer membrane protein</fullName>
    </recommendedName>
</protein>
<dbReference type="PANTHER" id="PTHR35089">
    <property type="entry name" value="CHAPERONE PROTEIN SKP"/>
    <property type="match status" value="1"/>
</dbReference>
<evidence type="ECO:0000256" key="3">
    <source>
        <dbReference type="SAM" id="Coils"/>
    </source>
</evidence>
<evidence type="ECO:0000313" key="4">
    <source>
        <dbReference type="EMBL" id="KKL09815.1"/>
    </source>
</evidence>
<dbReference type="Pfam" id="PF03938">
    <property type="entry name" value="OmpH"/>
    <property type="match status" value="1"/>
</dbReference>
<evidence type="ECO:0008006" key="5">
    <source>
        <dbReference type="Google" id="ProtNLM"/>
    </source>
</evidence>
<dbReference type="GO" id="GO:0005829">
    <property type="term" value="C:cytosol"/>
    <property type="evidence" value="ECO:0007669"/>
    <property type="project" value="TreeGrafter"/>
</dbReference>
<dbReference type="EMBL" id="LAZR01042317">
    <property type="protein sequence ID" value="KKL09815.1"/>
    <property type="molecule type" value="Genomic_DNA"/>
</dbReference>
<dbReference type="InterPro" id="IPR024930">
    <property type="entry name" value="Skp_dom_sf"/>
</dbReference>
<dbReference type="GO" id="GO:0050821">
    <property type="term" value="P:protein stabilization"/>
    <property type="evidence" value="ECO:0007669"/>
    <property type="project" value="TreeGrafter"/>
</dbReference>
<dbReference type="InterPro" id="IPR005632">
    <property type="entry name" value="Chaperone_Skp"/>
</dbReference>
<dbReference type="SUPFAM" id="SSF111384">
    <property type="entry name" value="OmpH-like"/>
    <property type="match status" value="1"/>
</dbReference>
<dbReference type="PANTHER" id="PTHR35089:SF1">
    <property type="entry name" value="CHAPERONE PROTEIN SKP"/>
    <property type="match status" value="1"/>
</dbReference>
<dbReference type="GO" id="GO:0051082">
    <property type="term" value="F:unfolded protein binding"/>
    <property type="evidence" value="ECO:0007669"/>
    <property type="project" value="InterPro"/>
</dbReference>
<feature type="coiled-coil region" evidence="3">
    <location>
        <begin position="58"/>
        <end position="122"/>
    </location>
</feature>